<evidence type="ECO:0000256" key="4">
    <source>
        <dbReference type="SAM" id="Phobius"/>
    </source>
</evidence>
<evidence type="ECO:0000256" key="2">
    <source>
        <dbReference type="ARBA" id="ARBA00029447"/>
    </source>
</evidence>
<dbReference type="Gene3D" id="1.10.287.950">
    <property type="entry name" value="Methyl-accepting chemotaxis protein"/>
    <property type="match status" value="1"/>
</dbReference>
<dbReference type="Proteomes" id="UP000316343">
    <property type="component" value="Unassembled WGS sequence"/>
</dbReference>
<reference evidence="7 8" key="1">
    <citation type="submission" date="2019-06" db="EMBL/GenBank/DDBJ databases">
        <title>Erythrobacter insulae sp. nov., isolated from a tidal flat.</title>
        <authorList>
            <person name="Yoon J.-H."/>
        </authorList>
    </citation>
    <scope>NUCLEOTIDE SEQUENCE [LARGE SCALE GENOMIC DNA]</scope>
    <source>
        <strain evidence="7 8">JBTF-M21</strain>
    </source>
</reference>
<dbReference type="GO" id="GO:0016020">
    <property type="term" value="C:membrane"/>
    <property type="evidence" value="ECO:0007669"/>
    <property type="project" value="InterPro"/>
</dbReference>
<evidence type="ECO:0000259" key="6">
    <source>
        <dbReference type="PROSITE" id="PS50885"/>
    </source>
</evidence>
<comment type="caution">
    <text evidence="7">The sequence shown here is derived from an EMBL/GenBank/DDBJ whole genome shotgun (WGS) entry which is preliminary data.</text>
</comment>
<dbReference type="InterPro" id="IPR004089">
    <property type="entry name" value="MCPsignal_dom"/>
</dbReference>
<keyword evidence="4" id="KW-0812">Transmembrane</keyword>
<dbReference type="Pfam" id="PF00672">
    <property type="entry name" value="HAMP"/>
    <property type="match status" value="1"/>
</dbReference>
<dbReference type="GO" id="GO:0007165">
    <property type="term" value="P:signal transduction"/>
    <property type="evidence" value="ECO:0007669"/>
    <property type="project" value="UniProtKB-KW"/>
</dbReference>
<feature type="domain" description="Methyl-accepting transducer" evidence="5">
    <location>
        <begin position="363"/>
        <end position="599"/>
    </location>
</feature>
<dbReference type="RefSeq" id="WP_142787133.1">
    <property type="nucleotide sequence ID" value="NZ_VHJK01000001.1"/>
</dbReference>
<feature type="transmembrane region" description="Helical" evidence="4">
    <location>
        <begin position="60"/>
        <end position="80"/>
    </location>
</feature>
<organism evidence="7 8">
    <name type="scientific">Erythrobacter insulae</name>
    <dbReference type="NCBI Taxonomy" id="2584124"/>
    <lineage>
        <taxon>Bacteria</taxon>
        <taxon>Pseudomonadati</taxon>
        <taxon>Pseudomonadota</taxon>
        <taxon>Alphaproteobacteria</taxon>
        <taxon>Sphingomonadales</taxon>
        <taxon>Erythrobacteraceae</taxon>
        <taxon>Erythrobacter/Porphyrobacter group</taxon>
        <taxon>Erythrobacter</taxon>
    </lineage>
</organism>
<sequence length="619" mass="66971">MNMMSQQVLRGDHAASLQGNQAVNSPDADNEFGQGEPSPQSGFDRFKWFGDLRIKGKIHAIFGTFFGVCFAVTLILSIGLTELYFRYLTSSEVRDGVVSAINFRGAAGELRYDSVRYIFGKEEEGLIRQRASFKTTEAQLNDLSIIVEEQVPALSNRLNGAKSDLAAYDDTFEELLAKLASQGQSPASAALAYQLSEQGDALFDQADKIAMELSAYSDEIERNGAEYLTLMSRIIIVLGVIAFLVLLGGLKYLSSDFSRKLVEISDGMSRLAKGDRDFAIAGHDRKDEMGEMLRSLASFKRSHRQMEIWAKERAERADAEIRIQQDRARDQEQEGERKANMMADIARQLEQSVGEIVERVTAASTELNTTAAQMKNTAENTSERTIELSQYMAEARTGAASAAAASDEFASSINEISRQAESSSQLARLATDATQEADTTIVELSASAEQVGQIVELIHTIAQRTNLLALNASIEAARGGEAGRGFAVVASEVKELAMQTSSATQQISDQISSMQNTTGASVAALRSIASQVRELESAAAAIASSVDEQSVAGQELARSIDLASRGTEKVADHVEDVRTLSLSTGAAATQVLASAEDLDHQANALNNQIAAFVEQVRTR</sequence>
<feature type="domain" description="HAMP" evidence="6">
    <location>
        <begin position="255"/>
        <end position="308"/>
    </location>
</feature>
<dbReference type="PANTHER" id="PTHR32089:SF112">
    <property type="entry name" value="LYSOZYME-LIKE PROTEIN-RELATED"/>
    <property type="match status" value="1"/>
</dbReference>
<keyword evidence="8" id="KW-1185">Reference proteome</keyword>
<dbReference type="PROSITE" id="PS50111">
    <property type="entry name" value="CHEMOTAXIS_TRANSDUC_2"/>
    <property type="match status" value="1"/>
</dbReference>
<dbReference type="InterPro" id="IPR003660">
    <property type="entry name" value="HAMP_dom"/>
</dbReference>
<dbReference type="EMBL" id="VHJK01000001">
    <property type="protein sequence ID" value="TRD10871.1"/>
    <property type="molecule type" value="Genomic_DNA"/>
</dbReference>
<proteinExistence type="inferred from homology"/>
<dbReference type="OrthoDB" id="8482111at2"/>
<evidence type="ECO:0000313" key="7">
    <source>
        <dbReference type="EMBL" id="TRD10871.1"/>
    </source>
</evidence>
<protein>
    <recommendedName>
        <fullName evidence="9">HAMP domain-containing protein</fullName>
    </recommendedName>
</protein>
<keyword evidence="1 3" id="KW-0807">Transducer</keyword>
<dbReference type="PANTHER" id="PTHR32089">
    <property type="entry name" value="METHYL-ACCEPTING CHEMOTAXIS PROTEIN MCPB"/>
    <property type="match status" value="1"/>
</dbReference>
<dbReference type="Pfam" id="PF00015">
    <property type="entry name" value="MCPsignal"/>
    <property type="match status" value="1"/>
</dbReference>
<dbReference type="AlphaFoldDB" id="A0A547P9P2"/>
<dbReference type="SUPFAM" id="SSF58104">
    <property type="entry name" value="Methyl-accepting chemotaxis protein (MCP) signaling domain"/>
    <property type="match status" value="1"/>
</dbReference>
<keyword evidence="4" id="KW-0472">Membrane</keyword>
<dbReference type="SMART" id="SM00283">
    <property type="entry name" value="MA"/>
    <property type="match status" value="1"/>
</dbReference>
<name>A0A547P9P2_9SPHN</name>
<evidence type="ECO:0008006" key="9">
    <source>
        <dbReference type="Google" id="ProtNLM"/>
    </source>
</evidence>
<evidence type="ECO:0000313" key="8">
    <source>
        <dbReference type="Proteomes" id="UP000316343"/>
    </source>
</evidence>
<evidence type="ECO:0000259" key="5">
    <source>
        <dbReference type="PROSITE" id="PS50111"/>
    </source>
</evidence>
<gene>
    <name evidence="7" type="ORF">FGU71_02645</name>
</gene>
<comment type="similarity">
    <text evidence="2">Belongs to the methyl-accepting chemotaxis (MCP) protein family.</text>
</comment>
<accession>A0A547P9P2</accession>
<dbReference type="Gene3D" id="6.10.340.10">
    <property type="match status" value="1"/>
</dbReference>
<evidence type="ECO:0000256" key="1">
    <source>
        <dbReference type="ARBA" id="ARBA00023224"/>
    </source>
</evidence>
<feature type="transmembrane region" description="Helical" evidence="4">
    <location>
        <begin position="230"/>
        <end position="250"/>
    </location>
</feature>
<dbReference type="PROSITE" id="PS50885">
    <property type="entry name" value="HAMP"/>
    <property type="match status" value="1"/>
</dbReference>
<evidence type="ECO:0000256" key="3">
    <source>
        <dbReference type="PROSITE-ProRule" id="PRU00284"/>
    </source>
</evidence>
<keyword evidence="4" id="KW-1133">Transmembrane helix</keyword>